<keyword evidence="4" id="KW-0378">Hydrolase</keyword>
<reference evidence="10" key="3">
    <citation type="submission" date="2021-05" db="UniProtKB">
        <authorList>
            <consortium name="EnsemblPlants"/>
        </authorList>
    </citation>
    <scope>IDENTIFICATION</scope>
    <source>
        <strain evidence="10">cv. B73</strain>
    </source>
</reference>
<evidence type="ECO:0000313" key="10">
    <source>
        <dbReference type="EnsemblPlants" id="Zm00001eb012190_P001"/>
    </source>
</evidence>
<dbReference type="Gene3D" id="2.40.70.10">
    <property type="entry name" value="Acid Proteases"/>
    <property type="match status" value="2"/>
</dbReference>
<proteinExistence type="inferred from homology"/>
<dbReference type="EMBL" id="CM007647">
    <property type="protein sequence ID" value="ONL96519.1"/>
    <property type="molecule type" value="Genomic_DNA"/>
</dbReference>
<dbReference type="PANTHER" id="PTHR47965:SF77">
    <property type="entry name" value="ASPARTIC PROTEINASE PCS1"/>
    <property type="match status" value="1"/>
</dbReference>
<dbReference type="FunFam" id="2.40.70.10:FF:000071">
    <property type="entry name" value="Aspartic proteinase PCS1"/>
    <property type="match status" value="1"/>
</dbReference>
<dbReference type="SMR" id="A0A1D6JXX1"/>
<dbReference type="PROSITE" id="PS00141">
    <property type="entry name" value="ASP_PROTEASE"/>
    <property type="match status" value="1"/>
</dbReference>
<dbReference type="InterPro" id="IPR033121">
    <property type="entry name" value="PEPTIDASE_A1"/>
</dbReference>
<dbReference type="InterPro" id="IPR001969">
    <property type="entry name" value="Aspartic_peptidase_AS"/>
</dbReference>
<evidence type="ECO:0000259" key="8">
    <source>
        <dbReference type="PROSITE" id="PS51767"/>
    </source>
</evidence>
<feature type="active site" evidence="6">
    <location>
        <position position="80"/>
    </location>
</feature>
<dbReference type="Pfam" id="PF14543">
    <property type="entry name" value="TAXi_N"/>
    <property type="match status" value="1"/>
</dbReference>
<dbReference type="GO" id="GO:0004190">
    <property type="term" value="F:aspartic-type endopeptidase activity"/>
    <property type="evidence" value="ECO:0007669"/>
    <property type="project" value="UniProtKB-KW"/>
</dbReference>
<evidence type="ECO:0000256" key="2">
    <source>
        <dbReference type="ARBA" id="ARBA00022670"/>
    </source>
</evidence>
<dbReference type="OrthoDB" id="2747330at2759"/>
<evidence type="ECO:0000256" key="5">
    <source>
        <dbReference type="ARBA" id="ARBA00023180"/>
    </source>
</evidence>
<dbReference type="eggNOG" id="KOG1339">
    <property type="taxonomic scope" value="Eukaryota"/>
</dbReference>
<accession>A0A1D6JXX1</accession>
<keyword evidence="2" id="KW-0645">Protease</keyword>
<dbReference type="PaxDb" id="4577-GRMZM2G026911_P01"/>
<dbReference type="InterPro" id="IPR021109">
    <property type="entry name" value="Peptidase_aspartic_dom_sf"/>
</dbReference>
<dbReference type="PROSITE" id="PS51767">
    <property type="entry name" value="PEPTIDASE_A1"/>
    <property type="match status" value="1"/>
</dbReference>
<feature type="signal peptide" evidence="7">
    <location>
        <begin position="1"/>
        <end position="17"/>
    </location>
</feature>
<dbReference type="AlphaFoldDB" id="A0A1D6JXX1"/>
<evidence type="ECO:0000256" key="6">
    <source>
        <dbReference type="PIRSR" id="PIRSR601461-1"/>
    </source>
</evidence>
<dbReference type="GO" id="GO:0006508">
    <property type="term" value="P:proteolysis"/>
    <property type="evidence" value="ECO:0007669"/>
    <property type="project" value="UniProtKB-KW"/>
</dbReference>
<evidence type="ECO:0000313" key="9">
    <source>
        <dbReference type="EMBL" id="ONL96519.1"/>
    </source>
</evidence>
<dbReference type="InterPro" id="IPR034161">
    <property type="entry name" value="Pepsin-like_plant"/>
</dbReference>
<evidence type="ECO:0000256" key="3">
    <source>
        <dbReference type="ARBA" id="ARBA00022750"/>
    </source>
</evidence>
<gene>
    <name evidence="10" type="primary">LOC100286054</name>
    <name evidence="9" type="ORF">ZEAMMB73_Zm00001d028591</name>
</gene>
<comment type="similarity">
    <text evidence="1">Belongs to the peptidase A1 family.</text>
</comment>
<reference evidence="9 11" key="1">
    <citation type="submission" date="2015-12" db="EMBL/GenBank/DDBJ databases">
        <title>Update maize B73 reference genome by single molecule sequencing technologies.</title>
        <authorList>
            <consortium name="Maize Genome Sequencing Project"/>
            <person name="Ware D."/>
        </authorList>
    </citation>
    <scope>NUCLEOTIDE SEQUENCE [LARGE SCALE GENOMIC DNA]</scope>
    <source>
        <strain evidence="11">cv. B73</strain>
        <tissue evidence="9">Seedling</tissue>
    </source>
</reference>
<dbReference type="Pfam" id="PF14541">
    <property type="entry name" value="TAXi_C"/>
    <property type="match status" value="1"/>
</dbReference>
<keyword evidence="11" id="KW-1185">Reference proteome</keyword>
<keyword evidence="3" id="KW-0064">Aspartyl protease</keyword>
<dbReference type="CDD" id="cd05476">
    <property type="entry name" value="pepsin_A_like_plant"/>
    <property type="match status" value="1"/>
</dbReference>
<keyword evidence="5" id="KW-0325">Glycoprotein</keyword>
<dbReference type="Proteomes" id="UP000007305">
    <property type="component" value="Chromosome 1"/>
</dbReference>
<dbReference type="OMA" id="WMEFDLQ"/>
<dbReference type="GeneID" id="100286054"/>
<evidence type="ECO:0000313" key="11">
    <source>
        <dbReference type="Proteomes" id="UP000007305"/>
    </source>
</evidence>
<feature type="active site" evidence="6">
    <location>
        <position position="301"/>
    </location>
</feature>
<dbReference type="RefSeq" id="NP_001353543.1">
    <property type="nucleotide sequence ID" value="NM_001366614.1"/>
</dbReference>
<dbReference type="InterPro" id="IPR001461">
    <property type="entry name" value="Aspartic_peptidase_A1"/>
</dbReference>
<evidence type="ECO:0000256" key="7">
    <source>
        <dbReference type="SAM" id="SignalP"/>
    </source>
</evidence>
<dbReference type="FunFam" id="2.40.70.10:FF:000046">
    <property type="entry name" value="Aspartic proteinase PCS1"/>
    <property type="match status" value="1"/>
</dbReference>
<dbReference type="InterPro" id="IPR032799">
    <property type="entry name" value="TAXi_C"/>
</dbReference>
<evidence type="ECO:0000256" key="4">
    <source>
        <dbReference type="ARBA" id="ARBA00022801"/>
    </source>
</evidence>
<evidence type="ECO:0000256" key="1">
    <source>
        <dbReference type="ARBA" id="ARBA00007447"/>
    </source>
</evidence>
<name>A0A1D6JXX1_MAIZE</name>
<dbReference type="SUPFAM" id="SSF50630">
    <property type="entry name" value="Acid proteases"/>
    <property type="match status" value="1"/>
</dbReference>
<dbReference type="InterPro" id="IPR032861">
    <property type="entry name" value="TAXi_N"/>
</dbReference>
<sequence>MEMEPILLLCLSLLAHGAEPACREARFTGTVLPLMRVQQLVLPPTTHSPPPNRLRFRHDVSLTVPVAVGAPPQNVTMVLDTGSELSWLRCNGSRVPSTPPPQAPAAFNGSASSTYAAAHCSSPECQWRGRDLPVPPFCAGPPSNSCRVSLSYADASSADGILAADTFLLGGAPPVRALFGCVTSYSSATATNSSDSEAATGLLGMNRGSLSFVTQTATLRFAYCIAPGDGPGLLVLGGDGAALAPQLNYTPLIQISRPLPYFDRVAYSVQLEGIRVGAALLPIPKSVLAPDHTGAGQTMVDSGTQFTFLLADAYAPLKGEFLNQTSALLAPLGESDFVFQGAFDACFRASEARVAAASQMLPEVGLVLRGAEVAVGGEKLLYRVPGERRGEGGAEAVWCLTFGNSDMAGMSAYVIGHHHQQNVWVEYDLQNGRVGFAPARCDLATATQRLRARA</sequence>
<dbReference type="EnsemblPlants" id="Zm00001eb012190_T001">
    <property type="protein sequence ID" value="Zm00001eb012190_P001"/>
    <property type="gene ID" value="Zm00001eb012190"/>
</dbReference>
<organism evidence="9">
    <name type="scientific">Zea mays</name>
    <name type="common">Maize</name>
    <dbReference type="NCBI Taxonomy" id="4577"/>
    <lineage>
        <taxon>Eukaryota</taxon>
        <taxon>Viridiplantae</taxon>
        <taxon>Streptophyta</taxon>
        <taxon>Embryophyta</taxon>
        <taxon>Tracheophyta</taxon>
        <taxon>Spermatophyta</taxon>
        <taxon>Magnoliopsida</taxon>
        <taxon>Liliopsida</taxon>
        <taxon>Poales</taxon>
        <taxon>Poaceae</taxon>
        <taxon>PACMAD clade</taxon>
        <taxon>Panicoideae</taxon>
        <taxon>Andropogonodae</taxon>
        <taxon>Andropogoneae</taxon>
        <taxon>Tripsacinae</taxon>
        <taxon>Zea</taxon>
    </lineage>
</organism>
<keyword evidence="7" id="KW-0732">Signal</keyword>
<dbReference type="ExpressionAtlas" id="A0A1D6JXX1">
    <property type="expression patterns" value="baseline"/>
</dbReference>
<feature type="chain" id="PRO_5010805872" evidence="7">
    <location>
        <begin position="18"/>
        <end position="454"/>
    </location>
</feature>
<feature type="domain" description="Peptidase A1" evidence="8">
    <location>
        <begin position="62"/>
        <end position="437"/>
    </location>
</feature>
<protein>
    <submittedName>
        <fullName evidence="9">PCS1</fullName>
    </submittedName>
</protein>
<dbReference type="STRING" id="4577.A0A1D6JXX1"/>
<dbReference type="PANTHER" id="PTHR47965">
    <property type="entry name" value="ASPARTYL PROTEASE-RELATED"/>
    <property type="match status" value="1"/>
</dbReference>
<dbReference type="Gramene" id="Zm00001eb012190_T001">
    <property type="protein sequence ID" value="Zm00001eb012190_P001"/>
    <property type="gene ID" value="Zm00001eb012190"/>
</dbReference>
<reference evidence="10" key="2">
    <citation type="submission" date="2019-07" db="EMBL/GenBank/DDBJ databases">
        <authorList>
            <person name="Seetharam A."/>
            <person name="Woodhouse M."/>
            <person name="Cannon E."/>
        </authorList>
    </citation>
    <scope>NUCLEOTIDE SEQUENCE [LARGE SCALE GENOMIC DNA]</scope>
    <source>
        <strain evidence="10">cv. B73</strain>
    </source>
</reference>